<gene>
    <name evidence="1" type="ORF">T12_6159</name>
</gene>
<evidence type="ECO:0000313" key="1">
    <source>
        <dbReference type="EMBL" id="KRY16603.1"/>
    </source>
</evidence>
<dbReference type="Proteomes" id="UP000054783">
    <property type="component" value="Unassembled WGS sequence"/>
</dbReference>
<keyword evidence="2" id="KW-1185">Reference proteome</keyword>
<reference evidence="1 2" key="1">
    <citation type="submission" date="2015-01" db="EMBL/GenBank/DDBJ databases">
        <title>Evolution of Trichinella species and genotypes.</title>
        <authorList>
            <person name="Korhonen P.K."/>
            <person name="Edoardo P."/>
            <person name="Giuseppe L.R."/>
            <person name="Gasser R.B."/>
        </authorList>
    </citation>
    <scope>NUCLEOTIDE SEQUENCE [LARGE SCALE GENOMIC DNA]</scope>
    <source>
        <strain evidence="1">ISS2496</strain>
    </source>
</reference>
<dbReference type="AlphaFoldDB" id="A0A0V0ZVF8"/>
<dbReference type="EMBL" id="JYDQ01000075">
    <property type="protein sequence ID" value="KRY16603.1"/>
    <property type="molecule type" value="Genomic_DNA"/>
</dbReference>
<accession>A0A0V0ZVF8</accession>
<protein>
    <submittedName>
        <fullName evidence="1">Uncharacterized protein</fullName>
    </submittedName>
</protein>
<comment type="caution">
    <text evidence="1">The sequence shown here is derived from an EMBL/GenBank/DDBJ whole genome shotgun (WGS) entry which is preliminary data.</text>
</comment>
<name>A0A0V0ZVF8_9BILA</name>
<proteinExistence type="predicted"/>
<sequence>MTSQRHAQRSAVSRALFESTENANAYWDGSTAHIYASLVLAAGTRPQCGSSHDGDK</sequence>
<evidence type="ECO:0000313" key="2">
    <source>
        <dbReference type="Proteomes" id="UP000054783"/>
    </source>
</evidence>
<organism evidence="1 2">
    <name type="scientific">Trichinella patagoniensis</name>
    <dbReference type="NCBI Taxonomy" id="990121"/>
    <lineage>
        <taxon>Eukaryota</taxon>
        <taxon>Metazoa</taxon>
        <taxon>Ecdysozoa</taxon>
        <taxon>Nematoda</taxon>
        <taxon>Enoplea</taxon>
        <taxon>Dorylaimia</taxon>
        <taxon>Trichinellida</taxon>
        <taxon>Trichinellidae</taxon>
        <taxon>Trichinella</taxon>
    </lineage>
</organism>